<dbReference type="GO" id="GO:0005524">
    <property type="term" value="F:ATP binding"/>
    <property type="evidence" value="ECO:0007669"/>
    <property type="project" value="UniProtKB-KW"/>
</dbReference>
<evidence type="ECO:0000313" key="5">
    <source>
        <dbReference type="EMBL" id="MBP0458737.1"/>
    </source>
</evidence>
<dbReference type="AlphaFoldDB" id="A0A940RV72"/>
<accession>A0A940RV72</accession>
<keyword evidence="6" id="KW-1185">Reference proteome</keyword>
<dbReference type="InterPro" id="IPR001054">
    <property type="entry name" value="A/G_cyclase"/>
</dbReference>
<evidence type="ECO:0000256" key="1">
    <source>
        <dbReference type="ARBA" id="ARBA00022741"/>
    </source>
</evidence>
<dbReference type="EMBL" id="JAGIQL010000050">
    <property type="protein sequence ID" value="MBP0458737.1"/>
    <property type="molecule type" value="Genomic_DNA"/>
</dbReference>
<evidence type="ECO:0000313" key="6">
    <source>
        <dbReference type="Proteomes" id="UP000670475"/>
    </source>
</evidence>
<proteinExistence type="predicted"/>
<dbReference type="PANTHER" id="PTHR16305:SF28">
    <property type="entry name" value="GUANYLATE CYCLASE DOMAIN-CONTAINING PROTEIN"/>
    <property type="match status" value="1"/>
</dbReference>
<dbReference type="InterPro" id="IPR041664">
    <property type="entry name" value="AAA_16"/>
</dbReference>
<dbReference type="GO" id="GO:0009190">
    <property type="term" value="P:cyclic nucleotide biosynthetic process"/>
    <property type="evidence" value="ECO:0007669"/>
    <property type="project" value="InterPro"/>
</dbReference>
<dbReference type="InterPro" id="IPR011990">
    <property type="entry name" value="TPR-like_helical_dom_sf"/>
</dbReference>
<dbReference type="Pfam" id="PF13191">
    <property type="entry name" value="AAA_16"/>
    <property type="match status" value="1"/>
</dbReference>
<feature type="region of interest" description="Disordered" evidence="3">
    <location>
        <begin position="1086"/>
        <end position="1128"/>
    </location>
</feature>
<feature type="compositionally biased region" description="Low complexity" evidence="3">
    <location>
        <begin position="730"/>
        <end position="752"/>
    </location>
</feature>
<comment type="caution">
    <text evidence="5">The sequence shown here is derived from an EMBL/GenBank/DDBJ whole genome shotgun (WGS) entry which is preliminary data.</text>
</comment>
<dbReference type="CDD" id="cd07302">
    <property type="entry name" value="CHD"/>
    <property type="match status" value="1"/>
</dbReference>
<keyword evidence="1" id="KW-0547">Nucleotide-binding</keyword>
<dbReference type="PANTHER" id="PTHR16305">
    <property type="entry name" value="TESTICULAR SOLUBLE ADENYLYL CYCLASE"/>
    <property type="match status" value="1"/>
</dbReference>
<dbReference type="SUPFAM" id="SSF55073">
    <property type="entry name" value="Nucleotide cyclase"/>
    <property type="match status" value="1"/>
</dbReference>
<dbReference type="InterPro" id="IPR029787">
    <property type="entry name" value="Nucleotide_cyclase"/>
</dbReference>
<organism evidence="5 6">
    <name type="scientific">Streptomyces montanisoli</name>
    <dbReference type="NCBI Taxonomy" id="2798581"/>
    <lineage>
        <taxon>Bacteria</taxon>
        <taxon>Bacillati</taxon>
        <taxon>Actinomycetota</taxon>
        <taxon>Actinomycetes</taxon>
        <taxon>Kitasatosporales</taxon>
        <taxon>Streptomycetaceae</taxon>
        <taxon>Streptomyces</taxon>
    </lineage>
</organism>
<dbReference type="SUPFAM" id="SSF48452">
    <property type="entry name" value="TPR-like"/>
    <property type="match status" value="1"/>
</dbReference>
<keyword evidence="2" id="KW-0067">ATP-binding</keyword>
<dbReference type="RefSeq" id="WP_209340485.1">
    <property type="nucleotide sequence ID" value="NZ_JAGIQL010000050.1"/>
</dbReference>
<evidence type="ECO:0000256" key="3">
    <source>
        <dbReference type="SAM" id="MobiDB-lite"/>
    </source>
</evidence>
<feature type="domain" description="Guanylate cyclase" evidence="4">
    <location>
        <begin position="42"/>
        <end position="172"/>
    </location>
</feature>
<dbReference type="Pfam" id="PF00211">
    <property type="entry name" value="Guanylate_cyc"/>
    <property type="match status" value="1"/>
</dbReference>
<feature type="region of interest" description="Disordered" evidence="3">
    <location>
        <begin position="727"/>
        <end position="762"/>
    </location>
</feature>
<evidence type="ECO:0000259" key="4">
    <source>
        <dbReference type="PROSITE" id="PS50125"/>
    </source>
</evidence>
<protein>
    <submittedName>
        <fullName evidence="5">AAA family ATPase</fullName>
    </submittedName>
</protein>
<reference evidence="5" key="1">
    <citation type="submission" date="2021-03" db="EMBL/GenBank/DDBJ databases">
        <title>Whole genome sequence of Streptomyces bomunensis MMS17-BM035.</title>
        <authorList>
            <person name="Lee J.H."/>
        </authorList>
    </citation>
    <scope>NUCLEOTIDE SEQUENCE</scope>
    <source>
        <strain evidence="5">MMS17-BM035</strain>
    </source>
</reference>
<dbReference type="PROSITE" id="PS50125">
    <property type="entry name" value="GUANYLATE_CYCLASE_2"/>
    <property type="match status" value="1"/>
</dbReference>
<dbReference type="GO" id="GO:0004016">
    <property type="term" value="F:adenylate cyclase activity"/>
    <property type="evidence" value="ECO:0007669"/>
    <property type="project" value="UniProtKB-ARBA"/>
</dbReference>
<dbReference type="GO" id="GO:0005737">
    <property type="term" value="C:cytoplasm"/>
    <property type="evidence" value="ECO:0007669"/>
    <property type="project" value="TreeGrafter"/>
</dbReference>
<sequence>MNCRSCSETLPGNARFCPHCGEPVAAAPAAPARAGEERRPVTVLFCDLVGSTALSGRLDPETLRSVVLRYFEAARTPIEAHGGTVEKFIGDAVMAVFGIPRLHEDDALRAAAAALGVLGAVERLNRELDASLGVRLAVRIGVSSGEAVVGTDADARQVLVSGEVPNVAARLEQNAAPGEILICPDTRLAVASAAVVDDAGPLELRGKTDAVHAFRLRALKGDDPDLLRRFDLPFVGRTAELDALDGALADVARKRTVRLLTLRAEAGLGKTRLLREWLERTPAGRARTGTGRCRPYGESGSLTALAEAVSALLDADDDVPGALAPATGAPATVTGPDAVATSPDLVDALALLRAGMLHDGTPDPSVEDTCAALAVVLRGLAAEQPLVLVLDDFHWSRPALRTCVERLSAITAGVPLLLICAGRPEPLEDPAGARADSAGSRLALPPLSEAECARLAAAHAERTPAGGVPGAGGPAVPARVLERAEGNPLLLEQLLVVAGGAGAEDLPPTVQALLGVRIDALGAAERAALSLAAVLGREFEADQVAGLAHSGPEGAPGGELWNATAAALRDLTRLSMVEEVRRRDRSPSRYRFASGLVQEVSYQRTAKRTRADRHERTADLLAASAAPDHEVGAHLEHAHQYRTELGMADDHTERLRVHAATYTAAAGALALARADLGWAEPLLRRAAALTRAHDTQRLYVLWQLAEVLVAAGELEEGRALLGEILTAPNSETTPSPAADATPEAASAPETPSRTGPDPGRASPALIRAHARLASAVYAGTDADPFHAARVADELMGGFVAAGDELGQARACLRMAQARQILGRHGEAERLLLRAADHALRAGAEPERAAVLGALGISLWGGPTPVPEAVERCRALLARHGVRRIVRVTLNGPLAVLLALDDRPEQATACLDAAEECARDCGYAETAVFLPFFRATVASLTGRPRTAYELLRQAGRAASRLGAAGTTDQFARAEARALLDAGRTAAARELLPQDRPGPLPLEDAVDLHGLLARALVGTDPTRALTLAHQAVAEAEAADSPVLRATAALDLACCAAQAGLRAEALGAAGAAHALFTAKGHRPGVRRAEELLGATYPSDPAVPPDPTGPSGASGPSGPSVRRHDVPVPQEG</sequence>
<name>A0A940RV72_9ACTN</name>
<dbReference type="Proteomes" id="UP000670475">
    <property type="component" value="Unassembled WGS sequence"/>
</dbReference>
<dbReference type="GO" id="GO:0035556">
    <property type="term" value="P:intracellular signal transduction"/>
    <property type="evidence" value="ECO:0007669"/>
    <property type="project" value="InterPro"/>
</dbReference>
<evidence type="ECO:0000256" key="2">
    <source>
        <dbReference type="ARBA" id="ARBA00022840"/>
    </source>
</evidence>
<dbReference type="SMART" id="SM00044">
    <property type="entry name" value="CYCc"/>
    <property type="match status" value="1"/>
</dbReference>
<dbReference type="InterPro" id="IPR027417">
    <property type="entry name" value="P-loop_NTPase"/>
</dbReference>
<feature type="compositionally biased region" description="Low complexity" evidence="3">
    <location>
        <begin position="1105"/>
        <end position="1116"/>
    </location>
</feature>
<dbReference type="Gene3D" id="3.30.70.1230">
    <property type="entry name" value="Nucleotide cyclase"/>
    <property type="match status" value="1"/>
</dbReference>
<dbReference type="SUPFAM" id="SSF52540">
    <property type="entry name" value="P-loop containing nucleoside triphosphate hydrolases"/>
    <property type="match status" value="1"/>
</dbReference>
<gene>
    <name evidence="5" type="ORF">JFN87_14690</name>
</gene>